<dbReference type="InterPro" id="IPR050256">
    <property type="entry name" value="Glycosyltransferase_2"/>
</dbReference>
<accession>A0ABW3NCS5</accession>
<reference evidence="10" key="1">
    <citation type="journal article" date="2019" name="Int. J. Syst. Evol. Microbiol.">
        <title>The Global Catalogue of Microorganisms (GCM) 10K type strain sequencing project: providing services to taxonomists for standard genome sequencing and annotation.</title>
        <authorList>
            <consortium name="The Broad Institute Genomics Platform"/>
            <consortium name="The Broad Institute Genome Sequencing Center for Infectious Disease"/>
            <person name="Wu L."/>
            <person name="Ma J."/>
        </authorList>
    </citation>
    <scope>NUCLEOTIDE SEQUENCE [LARGE SCALE GENOMIC DNA]</scope>
    <source>
        <strain evidence="10">CCUG 62215</strain>
    </source>
</reference>
<evidence type="ECO:0000259" key="8">
    <source>
        <dbReference type="Pfam" id="PF00535"/>
    </source>
</evidence>
<evidence type="ECO:0000256" key="7">
    <source>
        <dbReference type="ARBA" id="ARBA00023136"/>
    </source>
</evidence>
<evidence type="ECO:0000256" key="1">
    <source>
        <dbReference type="ARBA" id="ARBA00022475"/>
    </source>
</evidence>
<evidence type="ECO:0000256" key="2">
    <source>
        <dbReference type="ARBA" id="ARBA00022676"/>
    </source>
</evidence>
<evidence type="ECO:0000256" key="6">
    <source>
        <dbReference type="ARBA" id="ARBA00022989"/>
    </source>
</evidence>
<evidence type="ECO:0000256" key="4">
    <source>
        <dbReference type="ARBA" id="ARBA00022692"/>
    </source>
</evidence>
<keyword evidence="1" id="KW-1003">Cell membrane</keyword>
<organism evidence="9 10">
    <name type="scientific">Winogradskyella litorisediminis</name>
    <dbReference type="NCBI Taxonomy" id="1156618"/>
    <lineage>
        <taxon>Bacteria</taxon>
        <taxon>Pseudomonadati</taxon>
        <taxon>Bacteroidota</taxon>
        <taxon>Flavobacteriia</taxon>
        <taxon>Flavobacteriales</taxon>
        <taxon>Flavobacteriaceae</taxon>
        <taxon>Winogradskyella</taxon>
    </lineage>
</organism>
<keyword evidence="4" id="KW-0812">Transmembrane</keyword>
<dbReference type="GO" id="GO:0016757">
    <property type="term" value="F:glycosyltransferase activity"/>
    <property type="evidence" value="ECO:0007669"/>
    <property type="project" value="UniProtKB-KW"/>
</dbReference>
<name>A0ABW3NCS5_9FLAO</name>
<dbReference type="Gene3D" id="3.90.550.10">
    <property type="entry name" value="Spore Coat Polysaccharide Biosynthesis Protein SpsA, Chain A"/>
    <property type="match status" value="1"/>
</dbReference>
<evidence type="ECO:0000313" key="10">
    <source>
        <dbReference type="Proteomes" id="UP001597013"/>
    </source>
</evidence>
<dbReference type="RefSeq" id="WP_386132127.1">
    <property type="nucleotide sequence ID" value="NZ_JBHTJL010000016.1"/>
</dbReference>
<dbReference type="Proteomes" id="UP001597013">
    <property type="component" value="Unassembled WGS sequence"/>
</dbReference>
<dbReference type="InterPro" id="IPR001173">
    <property type="entry name" value="Glyco_trans_2-like"/>
</dbReference>
<dbReference type="InterPro" id="IPR029044">
    <property type="entry name" value="Nucleotide-diphossugar_trans"/>
</dbReference>
<keyword evidence="5" id="KW-0448">Lipopolysaccharide biosynthesis</keyword>
<dbReference type="Pfam" id="PF00535">
    <property type="entry name" value="Glycos_transf_2"/>
    <property type="match status" value="1"/>
</dbReference>
<dbReference type="EMBL" id="JBHTJL010000016">
    <property type="protein sequence ID" value="MFD1064106.1"/>
    <property type="molecule type" value="Genomic_DNA"/>
</dbReference>
<protein>
    <submittedName>
        <fullName evidence="9">Glycosyltransferase</fullName>
        <ecNumber evidence="9">2.4.-.-</ecNumber>
    </submittedName>
</protein>
<proteinExistence type="predicted"/>
<keyword evidence="10" id="KW-1185">Reference proteome</keyword>
<sequence length="240" mass="27427">MPNKLTILIPVFNEEGNLLRVEKELSNFIESAKISSSVLFINDGSTDKSQQLINDICARQPRFNSISLDKNRGLSTALKAGIDFVNTEYVGYIDADLQTSPQDFNLLIPYIKNYALVTGIRSNRKDKFLKKMSSKIANSIRKLFTNDGVLDTGCPLKIMQTSYAKQIPMFKGLHRFLPAMIQLQNGKVKQVAVRHFPRMHGKGNFGFWNRSIGPLTDCFAFLWMRRKYINYEIKYSSKPE</sequence>
<evidence type="ECO:0000313" key="9">
    <source>
        <dbReference type="EMBL" id="MFD1064106.1"/>
    </source>
</evidence>
<feature type="domain" description="Glycosyltransferase 2-like" evidence="8">
    <location>
        <begin position="6"/>
        <end position="160"/>
    </location>
</feature>
<dbReference type="PANTHER" id="PTHR48090:SF3">
    <property type="entry name" value="UNDECAPRENYL-PHOSPHATE 4-DEOXY-4-FORMAMIDO-L-ARABINOSE TRANSFERASE"/>
    <property type="match status" value="1"/>
</dbReference>
<dbReference type="EC" id="2.4.-.-" evidence="9"/>
<keyword evidence="6" id="KW-1133">Transmembrane helix</keyword>
<dbReference type="PANTHER" id="PTHR48090">
    <property type="entry name" value="UNDECAPRENYL-PHOSPHATE 4-DEOXY-4-FORMAMIDO-L-ARABINOSE TRANSFERASE-RELATED"/>
    <property type="match status" value="1"/>
</dbReference>
<evidence type="ECO:0000256" key="3">
    <source>
        <dbReference type="ARBA" id="ARBA00022679"/>
    </source>
</evidence>
<dbReference type="SUPFAM" id="SSF53448">
    <property type="entry name" value="Nucleotide-diphospho-sugar transferases"/>
    <property type="match status" value="1"/>
</dbReference>
<comment type="caution">
    <text evidence="9">The sequence shown here is derived from an EMBL/GenBank/DDBJ whole genome shotgun (WGS) entry which is preliminary data.</text>
</comment>
<evidence type="ECO:0000256" key="5">
    <source>
        <dbReference type="ARBA" id="ARBA00022985"/>
    </source>
</evidence>
<keyword evidence="7" id="KW-0472">Membrane</keyword>
<keyword evidence="3 9" id="KW-0808">Transferase</keyword>
<keyword evidence="2 9" id="KW-0328">Glycosyltransferase</keyword>
<gene>
    <name evidence="9" type="ORF">ACFQ1Q_12685</name>
</gene>